<dbReference type="PANTHER" id="PTHR31509">
    <property type="entry name" value="BPS1-LIKE PROTEIN"/>
    <property type="match status" value="1"/>
</dbReference>
<dbReference type="Proteomes" id="UP000015105">
    <property type="component" value="Chromosome 4D"/>
</dbReference>
<reference evidence="1" key="5">
    <citation type="journal article" date="2021" name="G3 (Bethesda)">
        <title>Aegilops tauschii genome assembly Aet v5.0 features greater sequence contiguity and improved annotation.</title>
        <authorList>
            <person name="Wang L."/>
            <person name="Zhu T."/>
            <person name="Rodriguez J.C."/>
            <person name="Deal K.R."/>
            <person name="Dubcovsky J."/>
            <person name="McGuire P.E."/>
            <person name="Lux T."/>
            <person name="Spannagl M."/>
            <person name="Mayer K.F.X."/>
            <person name="Baldrich P."/>
            <person name="Meyers B.C."/>
            <person name="Huo N."/>
            <person name="Gu Y.Q."/>
            <person name="Zhou H."/>
            <person name="Devos K.M."/>
            <person name="Bennetzen J.L."/>
            <person name="Unver T."/>
            <person name="Budak H."/>
            <person name="Gulick P.J."/>
            <person name="Galiba G."/>
            <person name="Kalapos B."/>
            <person name="Nelson D.R."/>
            <person name="Li P."/>
            <person name="You F.M."/>
            <person name="Luo M.C."/>
            <person name="Dvorak J."/>
        </authorList>
    </citation>
    <scope>NUCLEOTIDE SEQUENCE [LARGE SCALE GENOMIC DNA]</scope>
    <source>
        <strain evidence="1">cv. AL8/78</strain>
    </source>
</reference>
<reference evidence="2" key="1">
    <citation type="journal article" date="2014" name="Science">
        <title>Ancient hybridizations among the ancestral genomes of bread wheat.</title>
        <authorList>
            <consortium name="International Wheat Genome Sequencing Consortium,"/>
            <person name="Marcussen T."/>
            <person name="Sandve S.R."/>
            <person name="Heier L."/>
            <person name="Spannagl M."/>
            <person name="Pfeifer M."/>
            <person name="Jakobsen K.S."/>
            <person name="Wulff B.B."/>
            <person name="Steuernagel B."/>
            <person name="Mayer K.F."/>
            <person name="Olsen O.A."/>
        </authorList>
    </citation>
    <scope>NUCLEOTIDE SEQUENCE [LARGE SCALE GENOMIC DNA]</scope>
    <source>
        <strain evidence="2">cv. AL8/78</strain>
    </source>
</reference>
<proteinExistence type="predicted"/>
<protein>
    <submittedName>
        <fullName evidence="1">Uncharacterized protein</fullName>
    </submittedName>
</protein>
<dbReference type="Gramene" id="AET4Gv20211800.1">
    <property type="protein sequence ID" value="AET4Gv20211800.1"/>
    <property type="gene ID" value="AET4Gv20211800"/>
</dbReference>
<sequence length="399" mass="42757">RLSKVREVHGIVYKLFSCFTPPLPLPLEKSIFPTPPRNQTMQIRRSSLSLHLLHSHACMSSIATMRCLRPGGARRRQCPLLAAFCSSLVDGLAHLEATLSAEDDDGGGGSAVSMRWCADAMRLVRRMQRDLLAVFRSADAPADPCGGEDWLEQYMQETAALLDFCNAFKSAVSRMHRYCMVVDFAAQVGCAGAGGVAASLVAESTGSPKETDAPSSPAAAVRAKLSDVKAVVSEAERLGGKIISSSSGSGSMVLVTLVAKITMAVVATSVLHALTHASPPSLLDDDVGVGGSHQRSSTLARADVPEQLRPWRESLSAINERVAALPASIAEHESVVTAVRDMIGGKTEGSEDHVEVLRTRSGELREGVEMFDCVLDQVFDEVIRGRNEMLGIFRDMVLT</sequence>
<name>A0A453HK25_AEGTS</name>
<evidence type="ECO:0000313" key="2">
    <source>
        <dbReference type="Proteomes" id="UP000015105"/>
    </source>
</evidence>
<organism evidence="1 2">
    <name type="scientific">Aegilops tauschii subsp. strangulata</name>
    <name type="common">Goatgrass</name>
    <dbReference type="NCBI Taxonomy" id="200361"/>
    <lineage>
        <taxon>Eukaryota</taxon>
        <taxon>Viridiplantae</taxon>
        <taxon>Streptophyta</taxon>
        <taxon>Embryophyta</taxon>
        <taxon>Tracheophyta</taxon>
        <taxon>Spermatophyta</taxon>
        <taxon>Magnoliopsida</taxon>
        <taxon>Liliopsida</taxon>
        <taxon>Poales</taxon>
        <taxon>Poaceae</taxon>
        <taxon>BOP clade</taxon>
        <taxon>Pooideae</taxon>
        <taxon>Triticodae</taxon>
        <taxon>Triticeae</taxon>
        <taxon>Triticinae</taxon>
        <taxon>Aegilops</taxon>
    </lineage>
</organism>
<dbReference type="AlphaFoldDB" id="A0A453HK25"/>
<keyword evidence="2" id="KW-1185">Reference proteome</keyword>
<evidence type="ECO:0000313" key="1">
    <source>
        <dbReference type="EnsemblPlants" id="AET4Gv20211800.1"/>
    </source>
</evidence>
<reference evidence="1" key="3">
    <citation type="journal article" date="2017" name="Nature">
        <title>Genome sequence of the progenitor of the wheat D genome Aegilops tauschii.</title>
        <authorList>
            <person name="Luo M.C."/>
            <person name="Gu Y.Q."/>
            <person name="Puiu D."/>
            <person name="Wang H."/>
            <person name="Twardziok S.O."/>
            <person name="Deal K.R."/>
            <person name="Huo N."/>
            <person name="Zhu T."/>
            <person name="Wang L."/>
            <person name="Wang Y."/>
            <person name="McGuire P.E."/>
            <person name="Liu S."/>
            <person name="Long H."/>
            <person name="Ramasamy R.K."/>
            <person name="Rodriguez J.C."/>
            <person name="Van S.L."/>
            <person name="Yuan L."/>
            <person name="Wang Z."/>
            <person name="Xia Z."/>
            <person name="Xiao L."/>
            <person name="Anderson O.D."/>
            <person name="Ouyang S."/>
            <person name="Liang Y."/>
            <person name="Zimin A.V."/>
            <person name="Pertea G."/>
            <person name="Qi P."/>
            <person name="Bennetzen J.L."/>
            <person name="Dai X."/>
            <person name="Dawson M.W."/>
            <person name="Muller H.G."/>
            <person name="Kugler K."/>
            <person name="Rivarola-Duarte L."/>
            <person name="Spannagl M."/>
            <person name="Mayer K.F.X."/>
            <person name="Lu F.H."/>
            <person name="Bevan M.W."/>
            <person name="Leroy P."/>
            <person name="Li P."/>
            <person name="You F.M."/>
            <person name="Sun Q."/>
            <person name="Liu Z."/>
            <person name="Lyons E."/>
            <person name="Wicker T."/>
            <person name="Salzberg S.L."/>
            <person name="Devos K.M."/>
            <person name="Dvorak J."/>
        </authorList>
    </citation>
    <scope>NUCLEOTIDE SEQUENCE [LARGE SCALE GENOMIC DNA]</scope>
    <source>
        <strain evidence="1">cv. AL8/78</strain>
    </source>
</reference>
<accession>A0A453HK25</accession>
<reference evidence="1" key="4">
    <citation type="submission" date="2019-03" db="UniProtKB">
        <authorList>
            <consortium name="EnsemblPlants"/>
        </authorList>
    </citation>
    <scope>IDENTIFICATION</scope>
</reference>
<dbReference type="EnsemblPlants" id="AET4Gv20211800.1">
    <property type="protein sequence ID" value="AET4Gv20211800.1"/>
    <property type="gene ID" value="AET4Gv20211800"/>
</dbReference>
<reference evidence="2" key="2">
    <citation type="journal article" date="2017" name="Nat. Plants">
        <title>The Aegilops tauschii genome reveals multiple impacts of transposons.</title>
        <authorList>
            <person name="Zhao G."/>
            <person name="Zou C."/>
            <person name="Li K."/>
            <person name="Wang K."/>
            <person name="Li T."/>
            <person name="Gao L."/>
            <person name="Zhang X."/>
            <person name="Wang H."/>
            <person name="Yang Z."/>
            <person name="Liu X."/>
            <person name="Jiang W."/>
            <person name="Mao L."/>
            <person name="Kong X."/>
            <person name="Jiao Y."/>
            <person name="Jia J."/>
        </authorList>
    </citation>
    <scope>NUCLEOTIDE SEQUENCE [LARGE SCALE GENOMIC DNA]</scope>
    <source>
        <strain evidence="2">cv. AL8/78</strain>
    </source>
</reference>